<evidence type="ECO:0000313" key="3">
    <source>
        <dbReference type="EMBL" id="GFR09350.1"/>
    </source>
</evidence>
<evidence type="ECO:0000259" key="2">
    <source>
        <dbReference type="PROSITE" id="PS50835"/>
    </source>
</evidence>
<evidence type="ECO:0000313" key="4">
    <source>
        <dbReference type="Proteomes" id="UP000887116"/>
    </source>
</evidence>
<dbReference type="SMART" id="SM00409">
    <property type="entry name" value="IG"/>
    <property type="match status" value="1"/>
</dbReference>
<dbReference type="SUPFAM" id="SSF48726">
    <property type="entry name" value="Immunoglobulin"/>
    <property type="match status" value="1"/>
</dbReference>
<organism evidence="3 4">
    <name type="scientific">Trichonephila clavata</name>
    <name type="common">Joro spider</name>
    <name type="synonym">Nephila clavata</name>
    <dbReference type="NCBI Taxonomy" id="2740835"/>
    <lineage>
        <taxon>Eukaryota</taxon>
        <taxon>Metazoa</taxon>
        <taxon>Ecdysozoa</taxon>
        <taxon>Arthropoda</taxon>
        <taxon>Chelicerata</taxon>
        <taxon>Arachnida</taxon>
        <taxon>Araneae</taxon>
        <taxon>Araneomorphae</taxon>
        <taxon>Entelegynae</taxon>
        <taxon>Araneoidea</taxon>
        <taxon>Nephilidae</taxon>
        <taxon>Trichonephila</taxon>
    </lineage>
</organism>
<dbReference type="Pfam" id="PF13927">
    <property type="entry name" value="Ig_3"/>
    <property type="match status" value="1"/>
</dbReference>
<dbReference type="InterPro" id="IPR013783">
    <property type="entry name" value="Ig-like_fold"/>
</dbReference>
<dbReference type="PROSITE" id="PS50835">
    <property type="entry name" value="IG_LIKE"/>
    <property type="match status" value="1"/>
</dbReference>
<dbReference type="EMBL" id="BMAO01006532">
    <property type="protein sequence ID" value="GFR09350.1"/>
    <property type="molecule type" value="Genomic_DNA"/>
</dbReference>
<keyword evidence="1" id="KW-1133">Transmembrane helix</keyword>
<dbReference type="Proteomes" id="UP000887116">
    <property type="component" value="Unassembled WGS sequence"/>
</dbReference>
<name>A0A8X6GUP1_TRICU</name>
<proteinExistence type="predicted"/>
<keyword evidence="1" id="KW-0812">Transmembrane</keyword>
<gene>
    <name evidence="3" type="primary">FGFRL1_1</name>
    <name evidence="3" type="ORF">TNCT_182601</name>
</gene>
<feature type="domain" description="Ig-like" evidence="2">
    <location>
        <begin position="16"/>
        <end position="136"/>
    </location>
</feature>
<reference evidence="3" key="1">
    <citation type="submission" date="2020-07" db="EMBL/GenBank/DDBJ databases">
        <title>Multicomponent nature underlies the extraordinary mechanical properties of spider dragline silk.</title>
        <authorList>
            <person name="Kono N."/>
            <person name="Nakamura H."/>
            <person name="Mori M."/>
            <person name="Yoshida Y."/>
            <person name="Ohtoshi R."/>
            <person name="Malay A.D."/>
            <person name="Moran D.A.P."/>
            <person name="Tomita M."/>
            <person name="Numata K."/>
            <person name="Arakawa K."/>
        </authorList>
    </citation>
    <scope>NUCLEOTIDE SEQUENCE</scope>
</reference>
<accession>A0A8X6GUP1</accession>
<evidence type="ECO:0000256" key="1">
    <source>
        <dbReference type="SAM" id="Phobius"/>
    </source>
</evidence>
<protein>
    <submittedName>
        <fullName evidence="3">Fibroblast growth factor receptor-like 1</fullName>
    </submittedName>
</protein>
<keyword evidence="3" id="KW-0675">Receptor</keyword>
<keyword evidence="1" id="KW-0472">Membrane</keyword>
<dbReference type="AlphaFoldDB" id="A0A8X6GUP1"/>
<comment type="caution">
    <text evidence="3">The sequence shown here is derived from an EMBL/GenBank/DDBJ whole genome shotgun (WGS) entry which is preliminary data.</text>
</comment>
<dbReference type="InterPro" id="IPR003599">
    <property type="entry name" value="Ig_sub"/>
</dbReference>
<dbReference type="InterPro" id="IPR036179">
    <property type="entry name" value="Ig-like_dom_sf"/>
</dbReference>
<dbReference type="OrthoDB" id="6412111at2759"/>
<dbReference type="Gene3D" id="2.60.40.10">
    <property type="entry name" value="Immunoglobulins"/>
    <property type="match status" value="1"/>
</dbReference>
<feature type="transmembrane region" description="Helical" evidence="1">
    <location>
        <begin position="160"/>
        <end position="180"/>
    </location>
</feature>
<sequence length="194" mass="21171">MVAIGIRYSADFPNPPQILSLEPTESAIEEGEAAVFWCEIYIGSKPSLKLYIKWFKKLNEEITSDSPVMNDATLFRFGANFYRPITLPNGISTNPGPDGFYKSKLLIPNTCVADSGTYICLALNDKGFNFKNVTLTVTSTAAHSKKISPNQNCFSVSDTFLVVIAVISSALILIAVILISQQYCRGSSNKVVAT</sequence>
<keyword evidence="4" id="KW-1185">Reference proteome</keyword>
<dbReference type="InterPro" id="IPR007110">
    <property type="entry name" value="Ig-like_dom"/>
</dbReference>